<feature type="compositionally biased region" description="Basic and acidic residues" evidence="1">
    <location>
        <begin position="544"/>
        <end position="553"/>
    </location>
</feature>
<reference evidence="2 3" key="1">
    <citation type="submission" date="2018-11" db="EMBL/GenBank/DDBJ databases">
        <title>Genome sequence and assembly of Colletotrichum sidae.</title>
        <authorList>
            <person name="Gan P."/>
            <person name="Shirasu K."/>
        </authorList>
    </citation>
    <scope>NUCLEOTIDE SEQUENCE [LARGE SCALE GENOMIC DNA]</scope>
    <source>
        <strain evidence="2 3">CBS 518.97</strain>
    </source>
</reference>
<evidence type="ECO:0000256" key="1">
    <source>
        <dbReference type="SAM" id="MobiDB-lite"/>
    </source>
</evidence>
<feature type="region of interest" description="Disordered" evidence="1">
    <location>
        <begin position="454"/>
        <end position="560"/>
    </location>
</feature>
<feature type="region of interest" description="Disordered" evidence="1">
    <location>
        <begin position="323"/>
        <end position="381"/>
    </location>
</feature>
<feature type="compositionally biased region" description="Polar residues" evidence="1">
    <location>
        <begin position="517"/>
        <end position="538"/>
    </location>
</feature>
<protein>
    <submittedName>
        <fullName evidence="2">Uncharacterized protein</fullName>
    </submittedName>
</protein>
<feature type="compositionally biased region" description="Low complexity" evidence="1">
    <location>
        <begin position="344"/>
        <end position="360"/>
    </location>
</feature>
<keyword evidence="3" id="KW-1185">Reference proteome</keyword>
<evidence type="ECO:0000313" key="2">
    <source>
        <dbReference type="EMBL" id="TEA15644.1"/>
    </source>
</evidence>
<feature type="region of interest" description="Disordered" evidence="1">
    <location>
        <begin position="265"/>
        <end position="284"/>
    </location>
</feature>
<comment type="caution">
    <text evidence="2">The sequence shown here is derived from an EMBL/GenBank/DDBJ whole genome shotgun (WGS) entry which is preliminary data.</text>
</comment>
<accession>A0A4R8TD30</accession>
<dbReference type="EMBL" id="QAPF01000130">
    <property type="protein sequence ID" value="TEA15644.1"/>
    <property type="molecule type" value="Genomic_DNA"/>
</dbReference>
<name>A0A4R8TD30_9PEZI</name>
<feature type="compositionally biased region" description="Polar residues" evidence="1">
    <location>
        <begin position="270"/>
        <end position="279"/>
    </location>
</feature>
<feature type="region of interest" description="Disordered" evidence="1">
    <location>
        <begin position="572"/>
        <end position="634"/>
    </location>
</feature>
<evidence type="ECO:0000313" key="3">
    <source>
        <dbReference type="Proteomes" id="UP000295604"/>
    </source>
</evidence>
<dbReference type="Proteomes" id="UP000295604">
    <property type="component" value="Unassembled WGS sequence"/>
</dbReference>
<dbReference type="AlphaFoldDB" id="A0A4R8TD30"/>
<feature type="compositionally biased region" description="Basic and acidic residues" evidence="1">
    <location>
        <begin position="468"/>
        <end position="483"/>
    </location>
</feature>
<sequence length="634" mass="69426">MALPISLPYFTDSEQDVGMEPSQISVTAIQPTYQHLLSSDDAETTPFQVQRCLELVQTCHRDLQHLIDIRNECLSALRQTPVILKRVDDIIGAAHKSLVDVGQIVEKCRPAANNGKVPLRNKIEWALFDSRDFRAQEPVISLNHSAVLSEMGFLRQSALLASETPQQPRLAEAKRDFGSDTAIFDNVALLSDLMGGMSNPGYPSSEQPLSMPKIIMPTDLRPSDSISVYASSNATGTTAIQSSTAPNESLAFSYELEASSETTLLSSTLRPQSRPSSQFDMPGFLHEPTQFEIASHPSYSSSSAVSSSDWEHNQIIFDGSSTISAMDDSIPDHQTDARNPIRVSSPSPSASSSRAHSEAPCTGDPKLNDQPIEPEAPQRASLRRYSHLSDYFRRRRAIPHSMTAPGDLDTNKSLRHSESHADLFPAHAIPRSGTTSSRATLTGKWFSPDSIHIWPKRNRPSAVSGSRMADDEPPTPKRDFKEVDEYESMSTAPIAAGERSQVITDLDLEGRNPCAPMSTSTRSVTPIPSRPQSTQPITLWQPADRPERPRPDNESQSDSAVAFASAFWGYNAAKGPEDRGSVDSAEVDGHGPAPDFSANKHRRYKSWHAQIPSEGKSRTSANVPARIENIAELP</sequence>
<gene>
    <name evidence="2" type="ORF">C8034_v001479</name>
</gene>
<organism evidence="2 3">
    <name type="scientific">Colletotrichum sidae</name>
    <dbReference type="NCBI Taxonomy" id="1347389"/>
    <lineage>
        <taxon>Eukaryota</taxon>
        <taxon>Fungi</taxon>
        <taxon>Dikarya</taxon>
        <taxon>Ascomycota</taxon>
        <taxon>Pezizomycotina</taxon>
        <taxon>Sordariomycetes</taxon>
        <taxon>Hypocreomycetidae</taxon>
        <taxon>Glomerellales</taxon>
        <taxon>Glomerellaceae</taxon>
        <taxon>Colletotrichum</taxon>
        <taxon>Colletotrichum orbiculare species complex</taxon>
    </lineage>
</organism>
<proteinExistence type="predicted"/>